<name>A0A0C3PBE6_PISTI</name>
<dbReference type="AlphaFoldDB" id="A0A0C3PBE6"/>
<proteinExistence type="predicted"/>
<keyword evidence="3" id="KW-1185">Reference proteome</keyword>
<dbReference type="OrthoDB" id="2756770at2759"/>
<dbReference type="EMBL" id="KN831950">
    <property type="protein sequence ID" value="KIO11005.1"/>
    <property type="molecule type" value="Genomic_DNA"/>
</dbReference>
<evidence type="ECO:0000313" key="2">
    <source>
        <dbReference type="EMBL" id="KIO11005.1"/>
    </source>
</evidence>
<reference evidence="2 3" key="1">
    <citation type="submission" date="2014-04" db="EMBL/GenBank/DDBJ databases">
        <authorList>
            <consortium name="DOE Joint Genome Institute"/>
            <person name="Kuo A."/>
            <person name="Kohler A."/>
            <person name="Costa M.D."/>
            <person name="Nagy L.G."/>
            <person name="Floudas D."/>
            <person name="Copeland A."/>
            <person name="Barry K.W."/>
            <person name="Cichocki N."/>
            <person name="Veneault-Fourrey C."/>
            <person name="LaButti K."/>
            <person name="Lindquist E.A."/>
            <person name="Lipzen A."/>
            <person name="Lundell T."/>
            <person name="Morin E."/>
            <person name="Murat C."/>
            <person name="Sun H."/>
            <person name="Tunlid A."/>
            <person name="Henrissat B."/>
            <person name="Grigoriev I.V."/>
            <person name="Hibbett D.S."/>
            <person name="Martin F."/>
            <person name="Nordberg H.P."/>
            <person name="Cantor M.N."/>
            <person name="Hua S.X."/>
        </authorList>
    </citation>
    <scope>NUCLEOTIDE SEQUENCE [LARGE SCALE GENOMIC DNA]</scope>
    <source>
        <strain evidence="2 3">Marx 270</strain>
    </source>
</reference>
<accession>A0A0C3PBE6</accession>
<dbReference type="Pfam" id="PF14223">
    <property type="entry name" value="Retrotran_gag_2"/>
    <property type="match status" value="1"/>
</dbReference>
<feature type="region of interest" description="Disordered" evidence="1">
    <location>
        <begin position="392"/>
        <end position="422"/>
    </location>
</feature>
<dbReference type="Proteomes" id="UP000054217">
    <property type="component" value="Unassembled WGS sequence"/>
</dbReference>
<protein>
    <submittedName>
        <fullName evidence="2">Uncharacterized protein</fullName>
    </submittedName>
</protein>
<organism evidence="2 3">
    <name type="scientific">Pisolithus tinctorius Marx 270</name>
    <dbReference type="NCBI Taxonomy" id="870435"/>
    <lineage>
        <taxon>Eukaryota</taxon>
        <taxon>Fungi</taxon>
        <taxon>Dikarya</taxon>
        <taxon>Basidiomycota</taxon>
        <taxon>Agaricomycotina</taxon>
        <taxon>Agaricomycetes</taxon>
        <taxon>Agaricomycetidae</taxon>
        <taxon>Boletales</taxon>
        <taxon>Sclerodermatineae</taxon>
        <taxon>Pisolithaceae</taxon>
        <taxon>Pisolithus</taxon>
    </lineage>
</organism>
<evidence type="ECO:0000256" key="1">
    <source>
        <dbReference type="SAM" id="MobiDB-lite"/>
    </source>
</evidence>
<dbReference type="HOGENOM" id="CLU_555626_0_0_1"/>
<gene>
    <name evidence="2" type="ORF">M404DRAFT_20536</name>
</gene>
<sequence>MSVDSKATAKLKWDDLKSKYGEPNAMTTFMEFQRPICIQIKPKDDIMAKITETTMIMAAVQGQGIDLNDKIKALILVHSMSQAWEQAPVNILSSIAANQLGLDMVIPRMKEVWLHKSGKTMLPQQEKVSTSEEHTILMIITEENPLLEEVIVVKVDMVVFAEDVEVTLLILKIKIRINSKGKACANALEVEAEGAEVINFTSVEEISNDYPHQENYPINAADDFDIMAIEFNHKTTPEYSPAPLAVKNVYTSDLETFIGSHTIGDSFSYDPDLSTQDVEMAMEHVGSSTMYPINGSTGDLATTYTRYQNLISSKMGLINPDHSVQLINNLTHRKVELQTSLELKIREHLLLYHQLTLDLCSILINLGMLLVENLIHLPNLIPKDKPESLIDLPPSVPQEWTQHQSRTPSPLTPLPPSPQVEQDLDMNMNPFKLTLAAQVKESPEHFKDVLKLSPELQKKWFDAMKDELKSIEERNVWTLVDPKLDHKPVKC</sequence>
<dbReference type="InParanoid" id="A0A0C3PBE6"/>
<evidence type="ECO:0000313" key="3">
    <source>
        <dbReference type="Proteomes" id="UP000054217"/>
    </source>
</evidence>
<reference evidence="3" key="2">
    <citation type="submission" date="2015-01" db="EMBL/GenBank/DDBJ databases">
        <title>Evolutionary Origins and Diversification of the Mycorrhizal Mutualists.</title>
        <authorList>
            <consortium name="DOE Joint Genome Institute"/>
            <consortium name="Mycorrhizal Genomics Consortium"/>
            <person name="Kohler A."/>
            <person name="Kuo A."/>
            <person name="Nagy L.G."/>
            <person name="Floudas D."/>
            <person name="Copeland A."/>
            <person name="Barry K.W."/>
            <person name="Cichocki N."/>
            <person name="Veneault-Fourrey C."/>
            <person name="LaButti K."/>
            <person name="Lindquist E.A."/>
            <person name="Lipzen A."/>
            <person name="Lundell T."/>
            <person name="Morin E."/>
            <person name="Murat C."/>
            <person name="Riley R."/>
            <person name="Ohm R."/>
            <person name="Sun H."/>
            <person name="Tunlid A."/>
            <person name="Henrissat B."/>
            <person name="Grigoriev I.V."/>
            <person name="Hibbett D.S."/>
            <person name="Martin F."/>
        </authorList>
    </citation>
    <scope>NUCLEOTIDE SEQUENCE [LARGE SCALE GENOMIC DNA]</scope>
    <source>
        <strain evidence="3">Marx 270</strain>
    </source>
</reference>